<name>A0ABW0H6P1_9HYPH</name>
<sequence>MTYTSKDAELAFGPANTASNLKLKGEFEARVGVELTVIQWAHLAEGCRRAGNLFLWKSPHSPESRKRLERLRLASIECARALQDVKVQQEQEWIDPRDPPAETLLSVELIGAIDAADEHILDDEEIISEAHRLISIISSACEEASKQIRAPARGKGRKTTGYDEFLDTCRTVWASKFGEEYKGYSTTAGRGSGPFVRFVGVAEALLPRLMWRESAEKIGDAIVRRFEGNRTKRDSVTGNTKAFH</sequence>
<gene>
    <name evidence="1" type="ORF">ACFPPC_09290</name>
</gene>
<comment type="caution">
    <text evidence="1">The sequence shown here is derived from an EMBL/GenBank/DDBJ whole genome shotgun (WGS) entry which is preliminary data.</text>
</comment>
<keyword evidence="2" id="KW-1185">Reference proteome</keyword>
<protein>
    <submittedName>
        <fullName evidence="1">Uncharacterized protein</fullName>
    </submittedName>
</protein>
<reference evidence="2" key="1">
    <citation type="journal article" date="2019" name="Int. J. Syst. Evol. Microbiol.">
        <title>The Global Catalogue of Microorganisms (GCM) 10K type strain sequencing project: providing services to taxonomists for standard genome sequencing and annotation.</title>
        <authorList>
            <consortium name="The Broad Institute Genomics Platform"/>
            <consortium name="The Broad Institute Genome Sequencing Center for Infectious Disease"/>
            <person name="Wu L."/>
            <person name="Ma J."/>
        </authorList>
    </citation>
    <scope>NUCLEOTIDE SEQUENCE [LARGE SCALE GENOMIC DNA]</scope>
    <source>
        <strain evidence="2">CGMCC 1.16326</strain>
    </source>
</reference>
<organism evidence="1 2">
    <name type="scientific">Bosea vestrisii</name>
    <dbReference type="NCBI Taxonomy" id="151416"/>
    <lineage>
        <taxon>Bacteria</taxon>
        <taxon>Pseudomonadati</taxon>
        <taxon>Pseudomonadota</taxon>
        <taxon>Alphaproteobacteria</taxon>
        <taxon>Hyphomicrobiales</taxon>
        <taxon>Boseaceae</taxon>
        <taxon>Bosea</taxon>
    </lineage>
</organism>
<evidence type="ECO:0000313" key="2">
    <source>
        <dbReference type="Proteomes" id="UP001596104"/>
    </source>
</evidence>
<dbReference type="Proteomes" id="UP001596104">
    <property type="component" value="Unassembled WGS sequence"/>
</dbReference>
<proteinExistence type="predicted"/>
<dbReference type="EMBL" id="JBHSLV010000016">
    <property type="protein sequence ID" value="MFC5392826.1"/>
    <property type="molecule type" value="Genomic_DNA"/>
</dbReference>
<accession>A0ABW0H6P1</accession>
<evidence type="ECO:0000313" key="1">
    <source>
        <dbReference type="EMBL" id="MFC5392826.1"/>
    </source>
</evidence>
<dbReference type="RefSeq" id="WP_377007670.1">
    <property type="nucleotide sequence ID" value="NZ_JBHSLV010000016.1"/>
</dbReference>